<feature type="compositionally biased region" description="Basic and acidic residues" evidence="1">
    <location>
        <begin position="486"/>
        <end position="503"/>
    </location>
</feature>
<keyword evidence="3" id="KW-1185">Reference proteome</keyword>
<gene>
    <name evidence="2" type="ORF">HOLleu_03630</name>
</gene>
<evidence type="ECO:0000256" key="1">
    <source>
        <dbReference type="SAM" id="MobiDB-lite"/>
    </source>
</evidence>
<dbReference type="AlphaFoldDB" id="A0A9Q1CS85"/>
<sequence>MQGNEDIRPSDTTSADKKRKRFTLFGLPGYSSAEWVFFILGLIGISFTTITVVFQNEESVASTTIKKGSANEEHKIPSTSSLRTDTEKTAESVSVSASEVGGTSKTKEKFKTLNEKYEGISVNEQTLYTANQRYRGVPSHNEDIKNDENPTMKLVEEKTNPTESKKAKALDENHFIDFRIKLEITSTENQDGISNVKDAEDEQENFSDKLSKNDIELNNIEGFSADILDEIDVNYDYEIDVSGLPDELWGDYDDEALDHIIDVESKQESGYENTKNGYDNSIINLKSNNIRTKNSFDIIDLDTFKEEDDWNENNEKSEYADMIDVYTHIEFEDLDGYDGYDEFYVDRQNIVLNMIDTDTHNEEDEDGLNHWSQVDGARNRIDDMIDVTTFDENEIFDSEIWMFKSKDVSSYDMIDTDTFEEQMYNDEDCSDGYCVDYDDYYSYDEISWDYSDMIDLETKMEEIEIDINEDENSFYDMTNTEAYGEEGTKNGEDILKKLKKDDQSNEGSLDLRSNPDLCHESSDEFKVSF</sequence>
<feature type="region of interest" description="Disordered" evidence="1">
    <location>
        <begin position="483"/>
        <end position="529"/>
    </location>
</feature>
<dbReference type="EMBL" id="JAIZAY010000001">
    <property type="protein sequence ID" value="KAJ8050426.1"/>
    <property type="molecule type" value="Genomic_DNA"/>
</dbReference>
<name>A0A9Q1CS85_HOLLE</name>
<feature type="compositionally biased region" description="Low complexity" evidence="1">
    <location>
        <begin position="91"/>
        <end position="100"/>
    </location>
</feature>
<protein>
    <submittedName>
        <fullName evidence="2">Uncharacterized protein</fullName>
    </submittedName>
</protein>
<reference evidence="2" key="1">
    <citation type="submission" date="2021-10" db="EMBL/GenBank/DDBJ databases">
        <title>Tropical sea cucumber genome reveals ecological adaptation and Cuvierian tubules defense mechanism.</title>
        <authorList>
            <person name="Chen T."/>
        </authorList>
    </citation>
    <scope>NUCLEOTIDE SEQUENCE</scope>
    <source>
        <strain evidence="2">Nanhai2018</strain>
        <tissue evidence="2">Muscle</tissue>
    </source>
</reference>
<feature type="compositionally biased region" description="Basic and acidic residues" evidence="1">
    <location>
        <begin position="517"/>
        <end position="529"/>
    </location>
</feature>
<evidence type="ECO:0000313" key="3">
    <source>
        <dbReference type="Proteomes" id="UP001152320"/>
    </source>
</evidence>
<proteinExistence type="predicted"/>
<comment type="caution">
    <text evidence="2">The sequence shown here is derived from an EMBL/GenBank/DDBJ whole genome shotgun (WGS) entry which is preliminary data.</text>
</comment>
<dbReference type="Proteomes" id="UP001152320">
    <property type="component" value="Chromosome 1"/>
</dbReference>
<organism evidence="2 3">
    <name type="scientific">Holothuria leucospilota</name>
    <name type="common">Black long sea cucumber</name>
    <name type="synonym">Mertensiothuria leucospilota</name>
    <dbReference type="NCBI Taxonomy" id="206669"/>
    <lineage>
        <taxon>Eukaryota</taxon>
        <taxon>Metazoa</taxon>
        <taxon>Echinodermata</taxon>
        <taxon>Eleutherozoa</taxon>
        <taxon>Echinozoa</taxon>
        <taxon>Holothuroidea</taxon>
        <taxon>Aspidochirotacea</taxon>
        <taxon>Aspidochirotida</taxon>
        <taxon>Holothuriidae</taxon>
        <taxon>Holothuria</taxon>
    </lineage>
</organism>
<accession>A0A9Q1CS85</accession>
<evidence type="ECO:0000313" key="2">
    <source>
        <dbReference type="EMBL" id="KAJ8050426.1"/>
    </source>
</evidence>
<feature type="region of interest" description="Disordered" evidence="1">
    <location>
        <begin position="62"/>
        <end position="100"/>
    </location>
</feature>